<dbReference type="InterPro" id="IPR020850">
    <property type="entry name" value="GED_dom"/>
</dbReference>
<dbReference type="GO" id="GO:0016020">
    <property type="term" value="C:membrane"/>
    <property type="evidence" value="ECO:0007669"/>
    <property type="project" value="TreeGrafter"/>
</dbReference>
<dbReference type="PRINTS" id="PR00195">
    <property type="entry name" value="DYNAMIN"/>
</dbReference>
<reference evidence="4" key="1">
    <citation type="journal article" date="2020" name="Stud. Mycol.">
        <title>101 Dothideomycetes genomes: a test case for predicting lifestyles and emergence of pathogens.</title>
        <authorList>
            <person name="Haridas S."/>
            <person name="Albert R."/>
            <person name="Binder M."/>
            <person name="Bloem J."/>
            <person name="Labutti K."/>
            <person name="Salamov A."/>
            <person name="Andreopoulos B."/>
            <person name="Baker S."/>
            <person name="Barry K."/>
            <person name="Bills G."/>
            <person name="Bluhm B."/>
            <person name="Cannon C."/>
            <person name="Castanera R."/>
            <person name="Culley D."/>
            <person name="Daum C."/>
            <person name="Ezra D."/>
            <person name="Gonzalez J."/>
            <person name="Henrissat B."/>
            <person name="Kuo A."/>
            <person name="Liang C."/>
            <person name="Lipzen A."/>
            <person name="Lutzoni F."/>
            <person name="Magnuson J."/>
            <person name="Mondo S."/>
            <person name="Nolan M."/>
            <person name="Ohm R."/>
            <person name="Pangilinan J."/>
            <person name="Park H.-J."/>
            <person name="Ramirez L."/>
            <person name="Alfaro M."/>
            <person name="Sun H."/>
            <person name="Tritt A."/>
            <person name="Yoshinaga Y."/>
            <person name="Zwiers L.-H."/>
            <person name="Turgeon B."/>
            <person name="Goodwin S."/>
            <person name="Spatafora J."/>
            <person name="Crous P."/>
            <person name="Grigoriev I."/>
        </authorList>
    </citation>
    <scope>NUCLEOTIDE SEQUENCE</scope>
    <source>
        <strain evidence="4">CBS 122367</strain>
    </source>
</reference>
<dbReference type="GO" id="GO:0008017">
    <property type="term" value="F:microtubule binding"/>
    <property type="evidence" value="ECO:0007669"/>
    <property type="project" value="TreeGrafter"/>
</dbReference>
<dbReference type="GO" id="GO:0005739">
    <property type="term" value="C:mitochondrion"/>
    <property type="evidence" value="ECO:0007669"/>
    <property type="project" value="TreeGrafter"/>
</dbReference>
<dbReference type="InterPro" id="IPR022812">
    <property type="entry name" value="Dynamin"/>
</dbReference>
<dbReference type="Proteomes" id="UP000799291">
    <property type="component" value="Unassembled WGS sequence"/>
</dbReference>
<dbReference type="Gene3D" id="3.40.50.300">
    <property type="entry name" value="P-loop containing nucleotide triphosphate hydrolases"/>
    <property type="match status" value="1"/>
</dbReference>
<dbReference type="EMBL" id="MU005617">
    <property type="protein sequence ID" value="KAF2677850.1"/>
    <property type="molecule type" value="Genomic_DNA"/>
</dbReference>
<dbReference type="PANTHER" id="PTHR11566:SF215">
    <property type="entry name" value="DYNAMIN GTPASE"/>
    <property type="match status" value="1"/>
</dbReference>
<dbReference type="PANTHER" id="PTHR11566">
    <property type="entry name" value="DYNAMIN"/>
    <property type="match status" value="1"/>
</dbReference>
<dbReference type="Pfam" id="PF01031">
    <property type="entry name" value="Dynamin_M"/>
    <property type="match status" value="1"/>
</dbReference>
<dbReference type="GO" id="GO:0016559">
    <property type="term" value="P:peroxisome fission"/>
    <property type="evidence" value="ECO:0007669"/>
    <property type="project" value="TreeGrafter"/>
</dbReference>
<evidence type="ECO:0000259" key="3">
    <source>
        <dbReference type="PROSITE" id="PS51388"/>
    </source>
</evidence>
<dbReference type="GO" id="GO:0005874">
    <property type="term" value="C:microtubule"/>
    <property type="evidence" value="ECO:0007669"/>
    <property type="project" value="TreeGrafter"/>
</dbReference>
<feature type="domain" description="GED" evidence="3">
    <location>
        <begin position="437"/>
        <end position="524"/>
    </location>
</feature>
<dbReference type="GO" id="GO:0006897">
    <property type="term" value="P:endocytosis"/>
    <property type="evidence" value="ECO:0007669"/>
    <property type="project" value="TreeGrafter"/>
</dbReference>
<dbReference type="InterPro" id="IPR027417">
    <property type="entry name" value="P-loop_NTPase"/>
</dbReference>
<dbReference type="InterPro" id="IPR000375">
    <property type="entry name" value="Dynamin_stalk"/>
</dbReference>
<protein>
    <recommendedName>
        <fullName evidence="3">GED domain-containing protein</fullName>
    </recommendedName>
</protein>
<dbReference type="GO" id="GO:0003924">
    <property type="term" value="F:GTPase activity"/>
    <property type="evidence" value="ECO:0007669"/>
    <property type="project" value="InterPro"/>
</dbReference>
<gene>
    <name evidence="4" type="ORF">K458DRAFT_464486</name>
</gene>
<keyword evidence="2" id="KW-0342">GTP-binding</keyword>
<dbReference type="GO" id="GO:0048312">
    <property type="term" value="P:intracellular distribution of mitochondria"/>
    <property type="evidence" value="ECO:0007669"/>
    <property type="project" value="TreeGrafter"/>
</dbReference>
<evidence type="ECO:0000256" key="1">
    <source>
        <dbReference type="ARBA" id="ARBA00022741"/>
    </source>
</evidence>
<dbReference type="InterPro" id="IPR001401">
    <property type="entry name" value="Dynamin_GTPase"/>
</dbReference>
<dbReference type="OrthoDB" id="415706at2759"/>
<name>A0A6G1IIP2_9PLEO</name>
<dbReference type="SUPFAM" id="SSF52540">
    <property type="entry name" value="P-loop containing nucleoside triphosphate hydrolases"/>
    <property type="match status" value="1"/>
</dbReference>
<dbReference type="GO" id="GO:0005525">
    <property type="term" value="F:GTP binding"/>
    <property type="evidence" value="ECO:0007669"/>
    <property type="project" value="InterPro"/>
</dbReference>
<organism evidence="4 5">
    <name type="scientific">Lentithecium fluviatile CBS 122367</name>
    <dbReference type="NCBI Taxonomy" id="1168545"/>
    <lineage>
        <taxon>Eukaryota</taxon>
        <taxon>Fungi</taxon>
        <taxon>Dikarya</taxon>
        <taxon>Ascomycota</taxon>
        <taxon>Pezizomycotina</taxon>
        <taxon>Dothideomycetes</taxon>
        <taxon>Pleosporomycetidae</taxon>
        <taxon>Pleosporales</taxon>
        <taxon>Massarineae</taxon>
        <taxon>Lentitheciaceae</taxon>
        <taxon>Lentithecium</taxon>
    </lineage>
</organism>
<sequence>MDSYRVVSFNLLNKIDRLFEYNVGELAPLPQIVVVGDQSSGKNSVLEGLTGLPFPRESGLCTRFATQIIFRRLKSPGIAVSIIPAKNSNLEDGVKLQGWKKLGLNSLDPTLFVIIMDERTEGVSKPFSDNVLRLEIAGPDQEHFSVIDVTGIFKRTTSGLTTKDDIFNVVPCNVDIATQEILERAEEMDRKTHQLRLDWHILRNTGQSELFCSSRERLDLGKKFFSHERPWNTLDEGKLGIEPLCDRLQEILGDHIRREFPKVEVEISQILKKLERELESLGLKRQSQTEQCQYLMDMPLEFQNVVSHAVHSDYSRSNILTTNKELRIATEANKRVSVRNSGEIFSWLKKEYRESRGFELGNFDTSLLIVTMKQQAANWSNLALGYISDVISLVHSFILGVLDHITPNDRVRDGIRTHLLDEITKMYQNAINEDHTALEIYDILSSYYKVARKHLVDCVCMQVADTPLVTGSKTPLALFSAKFVMNMSREALEDVAGEDGIVKRRRDDLKRKIIQLQEGKRIVG</sequence>
<dbReference type="GO" id="GO:0000266">
    <property type="term" value="P:mitochondrial fission"/>
    <property type="evidence" value="ECO:0007669"/>
    <property type="project" value="TreeGrafter"/>
</dbReference>
<keyword evidence="1" id="KW-0547">Nucleotide-binding</keyword>
<dbReference type="SMART" id="SM00053">
    <property type="entry name" value="DYNc"/>
    <property type="match status" value="1"/>
</dbReference>
<dbReference type="PROSITE" id="PS51388">
    <property type="entry name" value="GED"/>
    <property type="match status" value="1"/>
</dbReference>
<dbReference type="AlphaFoldDB" id="A0A6G1IIP2"/>
<keyword evidence="5" id="KW-1185">Reference proteome</keyword>
<proteinExistence type="predicted"/>
<evidence type="ECO:0000313" key="4">
    <source>
        <dbReference type="EMBL" id="KAF2677850.1"/>
    </source>
</evidence>
<evidence type="ECO:0000256" key="2">
    <source>
        <dbReference type="ARBA" id="ARBA00023134"/>
    </source>
</evidence>
<accession>A0A6G1IIP2</accession>
<evidence type="ECO:0000313" key="5">
    <source>
        <dbReference type="Proteomes" id="UP000799291"/>
    </source>
</evidence>